<reference evidence="4" key="3">
    <citation type="submission" date="2020-05" db="EMBL/GenBank/DDBJ databases">
        <title>Complete genome sequence of Bradyrhizobium diazoefficiens XF9 isolated from soybean nodule.</title>
        <authorList>
            <person name="Noda R."/>
            <person name="Kakizaki K."/>
            <person name="Minamisawa K."/>
        </authorList>
    </citation>
    <scope>NUCLEOTIDE SEQUENCE</scope>
    <source>
        <strain evidence="4">XF9</strain>
    </source>
</reference>
<dbReference type="PROSITE" id="PS50164">
    <property type="entry name" value="GIY_YIG"/>
    <property type="match status" value="1"/>
</dbReference>
<dbReference type="InterPro" id="IPR000305">
    <property type="entry name" value="GIY-YIG_endonuc"/>
</dbReference>
<reference evidence="2" key="1">
    <citation type="submission" date="2020-05" db="EMBL/GenBank/DDBJ databases">
        <title>Complete genome sequence of Bradyrhizobium diazoefficiens XF5 isolated from soybean nodule.</title>
        <authorList>
            <person name="Noda R."/>
            <person name="Kakizaki K."/>
            <person name="Minamisawa K."/>
        </authorList>
    </citation>
    <scope>NUCLEOTIDE SEQUENCE</scope>
    <source>
        <strain evidence="2">XF5</strain>
    </source>
</reference>
<name>A0A810BQE1_9BRAD</name>
<reference evidence="3" key="2">
    <citation type="submission" date="2020-05" db="EMBL/GenBank/DDBJ databases">
        <title>Complete genome sequence of Bradyrhizobium diazoefficiens XF6 isolated from soybean nodule.</title>
        <authorList>
            <person name="Noda R."/>
            <person name="Kakizaki K."/>
            <person name="Minamisawa K."/>
        </authorList>
    </citation>
    <scope>NUCLEOTIDE SEQUENCE</scope>
    <source>
        <strain evidence="3">XF6</strain>
    </source>
</reference>
<feature type="domain" description="GIY-YIG" evidence="1">
    <location>
        <begin position="64"/>
        <end position="178"/>
    </location>
</feature>
<evidence type="ECO:0000313" key="2">
    <source>
        <dbReference type="EMBL" id="BCE53081.1"/>
    </source>
</evidence>
<evidence type="ECO:0000313" key="3">
    <source>
        <dbReference type="EMBL" id="BCE61797.1"/>
    </source>
</evidence>
<protein>
    <recommendedName>
        <fullName evidence="1">GIY-YIG domain-containing protein</fullName>
    </recommendedName>
</protein>
<proteinExistence type="predicted"/>
<dbReference type="AlphaFoldDB" id="A0A810BQE1"/>
<organism evidence="4">
    <name type="scientific">Bradyrhizobium diazoefficiens</name>
    <dbReference type="NCBI Taxonomy" id="1355477"/>
    <lineage>
        <taxon>Bacteria</taxon>
        <taxon>Pseudomonadati</taxon>
        <taxon>Pseudomonadota</taxon>
        <taxon>Alphaproteobacteria</taxon>
        <taxon>Hyphomicrobiales</taxon>
        <taxon>Nitrobacteraceae</taxon>
        <taxon>Bradyrhizobium</taxon>
    </lineage>
</organism>
<dbReference type="EMBL" id="AP023095">
    <property type="protein sequence ID" value="BCE53081.1"/>
    <property type="molecule type" value="Genomic_DNA"/>
</dbReference>
<dbReference type="EMBL" id="AP023098">
    <property type="protein sequence ID" value="BCE79176.1"/>
    <property type="molecule type" value="Genomic_DNA"/>
</dbReference>
<dbReference type="EMBL" id="AP023096">
    <property type="protein sequence ID" value="BCE61797.1"/>
    <property type="molecule type" value="Genomic_DNA"/>
</dbReference>
<evidence type="ECO:0000259" key="1">
    <source>
        <dbReference type="PROSITE" id="PS50164"/>
    </source>
</evidence>
<accession>A0A810BQE1</accession>
<sequence length="180" mass="20755">MREPIEQKSVWDLLAVWEANRNPVSTELQMLGIRQMPPWDQICRVMSWQHYLLGGGYFGRKEFGYSGVYRVFALEIKDDISRPATLNRLCGQDPSGTLYIGEAVDLSRRLNQLRRTAENHRERSHGAAIMLRQITGLDYPPARLGVAVLFTGSRTREIERDLLWAYINTFGDTPPLNYRL</sequence>
<evidence type="ECO:0000313" key="4">
    <source>
        <dbReference type="EMBL" id="BCE79176.1"/>
    </source>
</evidence>
<dbReference type="RefSeq" id="WP_162603464.1">
    <property type="nucleotide sequence ID" value="NZ_AP022638.1"/>
</dbReference>
<gene>
    <name evidence="2" type="ORF">XF5B_05930</name>
    <name evidence="3" type="ORF">XF6B_05960</name>
    <name evidence="4" type="ORF">XF9B_05970</name>
</gene>